<evidence type="ECO:0000313" key="3">
    <source>
        <dbReference type="WBParaSite" id="PTRK_0000416000.1"/>
    </source>
</evidence>
<accession>A0A0N4Z9V0</accession>
<dbReference type="WBParaSite" id="PTRK_0000416000.1">
    <property type="protein sequence ID" value="PTRK_0000416000.1"/>
    <property type="gene ID" value="PTRK_0000416000"/>
</dbReference>
<reference evidence="3" key="1">
    <citation type="submission" date="2017-02" db="UniProtKB">
        <authorList>
            <consortium name="WormBaseParasite"/>
        </authorList>
    </citation>
    <scope>IDENTIFICATION</scope>
</reference>
<feature type="signal peptide" evidence="1">
    <location>
        <begin position="1"/>
        <end position="19"/>
    </location>
</feature>
<name>A0A0N4Z9V0_PARTI</name>
<sequence>MNILLTILSASIFMTLLDATCNVEKAYNLIGTKEISSTVDVQCSNKDDNCAILVGDIPELFVGQYQDCSSNIFTFINTNLLTKRPDLKIQLDASAYIANATANCIKNEISITSGKLLPSNYSLFISCSPSNTAPSIVGAPLIPPLSGAQKPVACSLGNNKTKLCTEGYCSMFEYSINNTEQVSTSFATFFGCPNDLYDSLDTLLYNGVTNGVTFDNLQSLARQCVNKNSTTFYGTSEPFEYFYYINCNSDPDKTIENIPSLPPKMTQNVGKVCPYQVTGYFANSTSQIINKTIDCVENYCTYLDVTVLNVDGIFQGCQSALLPYFNEMNNITKGVLNGTIDEFLTKCHEKTYKYTDIIGIIKIYMDCYAGDHPDMSGKKNSSSNLPIGFSLILCLIAYIMRY</sequence>
<feature type="chain" id="PRO_5005891356" evidence="1">
    <location>
        <begin position="20"/>
        <end position="402"/>
    </location>
</feature>
<keyword evidence="2" id="KW-1185">Reference proteome</keyword>
<keyword evidence="1" id="KW-0732">Signal</keyword>
<proteinExistence type="predicted"/>
<organism evidence="2 3">
    <name type="scientific">Parastrongyloides trichosuri</name>
    <name type="common">Possum-specific nematode worm</name>
    <dbReference type="NCBI Taxonomy" id="131310"/>
    <lineage>
        <taxon>Eukaryota</taxon>
        <taxon>Metazoa</taxon>
        <taxon>Ecdysozoa</taxon>
        <taxon>Nematoda</taxon>
        <taxon>Chromadorea</taxon>
        <taxon>Rhabditida</taxon>
        <taxon>Tylenchina</taxon>
        <taxon>Panagrolaimomorpha</taxon>
        <taxon>Strongyloidoidea</taxon>
        <taxon>Strongyloididae</taxon>
        <taxon>Parastrongyloides</taxon>
    </lineage>
</organism>
<dbReference type="Proteomes" id="UP000038045">
    <property type="component" value="Unplaced"/>
</dbReference>
<evidence type="ECO:0000313" key="2">
    <source>
        <dbReference type="Proteomes" id="UP000038045"/>
    </source>
</evidence>
<dbReference type="AlphaFoldDB" id="A0A0N4Z9V0"/>
<evidence type="ECO:0000256" key="1">
    <source>
        <dbReference type="SAM" id="SignalP"/>
    </source>
</evidence>
<protein>
    <submittedName>
        <fullName evidence="3">Transmembrane protein</fullName>
    </submittedName>
</protein>